<organism evidence="2 3">
    <name type="scientific">Fonticella tunisiensis</name>
    <dbReference type="NCBI Taxonomy" id="1096341"/>
    <lineage>
        <taxon>Bacteria</taxon>
        <taxon>Bacillati</taxon>
        <taxon>Bacillota</taxon>
        <taxon>Clostridia</taxon>
        <taxon>Eubacteriales</taxon>
        <taxon>Clostridiaceae</taxon>
        <taxon>Fonticella</taxon>
    </lineage>
</organism>
<dbReference type="Proteomes" id="UP000295325">
    <property type="component" value="Unassembled WGS sequence"/>
</dbReference>
<sequence length="141" mass="16243">MKKRKAFLKYFILILAISNLIIAISRFNIHKQRGYYIGKIESINQKDGIATMEVSPISSRRYFISEIKANHQIKYKLDSISVSGIADPNKKHKIPKLGELGEMVKKFKVGDTIIFKVANNHYDKNEYILEIEELAVDLTLE</sequence>
<feature type="transmembrane region" description="Helical" evidence="1">
    <location>
        <begin position="7"/>
        <end position="27"/>
    </location>
</feature>
<dbReference type="AlphaFoldDB" id="A0A4R7KW06"/>
<reference evidence="2 3" key="1">
    <citation type="submission" date="2019-03" db="EMBL/GenBank/DDBJ databases">
        <title>Genomic Encyclopedia of Type Strains, Phase IV (KMG-IV): sequencing the most valuable type-strain genomes for metagenomic binning, comparative biology and taxonomic classification.</title>
        <authorList>
            <person name="Goeker M."/>
        </authorList>
    </citation>
    <scope>NUCLEOTIDE SEQUENCE [LARGE SCALE GENOMIC DNA]</scope>
    <source>
        <strain evidence="2 3">DSM 24455</strain>
    </source>
</reference>
<dbReference type="EMBL" id="SOAZ01000003">
    <property type="protein sequence ID" value="TDT62795.1"/>
    <property type="molecule type" value="Genomic_DNA"/>
</dbReference>
<accession>A0A4R7KW06</accession>
<comment type="caution">
    <text evidence="2">The sequence shown here is derived from an EMBL/GenBank/DDBJ whole genome shotgun (WGS) entry which is preliminary data.</text>
</comment>
<name>A0A4R7KW06_9CLOT</name>
<evidence type="ECO:0000256" key="1">
    <source>
        <dbReference type="SAM" id="Phobius"/>
    </source>
</evidence>
<keyword evidence="1" id="KW-0812">Transmembrane</keyword>
<keyword evidence="1" id="KW-1133">Transmembrane helix</keyword>
<evidence type="ECO:0000313" key="3">
    <source>
        <dbReference type="Proteomes" id="UP000295325"/>
    </source>
</evidence>
<keyword evidence="3" id="KW-1185">Reference proteome</keyword>
<dbReference type="RefSeq" id="WP_133627198.1">
    <property type="nucleotide sequence ID" value="NZ_SOAZ01000003.1"/>
</dbReference>
<proteinExistence type="predicted"/>
<gene>
    <name evidence="2" type="ORF">EDD71_10368</name>
</gene>
<keyword evidence="1" id="KW-0472">Membrane</keyword>
<evidence type="ECO:0000313" key="2">
    <source>
        <dbReference type="EMBL" id="TDT62795.1"/>
    </source>
</evidence>
<protein>
    <submittedName>
        <fullName evidence="2">Uncharacterized protein</fullName>
    </submittedName>
</protein>